<evidence type="ECO:0000313" key="1">
    <source>
        <dbReference type="EMBL" id="KAK1863854.1"/>
    </source>
</evidence>
<organism evidence="1 2">
    <name type="scientific">Pyropia yezoensis</name>
    <name type="common">Susabi-nori</name>
    <name type="synonym">Porphyra yezoensis</name>
    <dbReference type="NCBI Taxonomy" id="2788"/>
    <lineage>
        <taxon>Eukaryota</taxon>
        <taxon>Rhodophyta</taxon>
        <taxon>Bangiophyceae</taxon>
        <taxon>Bangiales</taxon>
        <taxon>Bangiaceae</taxon>
        <taxon>Pyropia</taxon>
    </lineage>
</organism>
<proteinExistence type="predicted"/>
<dbReference type="EMBL" id="CM020619">
    <property type="protein sequence ID" value="KAK1863854.1"/>
    <property type="molecule type" value="Genomic_DNA"/>
</dbReference>
<sequence length="478" mass="49120">MNAPRVAPAGAHRRGARRHTWLPAAAAVAAAATATVLAVGAPAAVVGVAPPPPPPPRADAPRRVGDTLPAAARRQVAGTSILTGGAYTLDASRSRNATACAAAATAVTIRAARVTDPAGMVRVNAPDIVVDGTPCSAEADTDIINDNVLDGCFGAALREELRNAYLPDADAAEVLEWQAERDANVVVFWAYASLTCGRLTLPAGQAVYVGREGGDPLLRINGCTYVHTASAARPPAGDRTGAGSPRVSASPSPSPDVPRNGRAVAGTALTTGGAYVLDRNRSRGVCRATSISVATTSSPYGDWMVDIRTTDVVMDGVACAARGNANVYFVACWGNALAWEASDQPSVMAWQRRDPSLVYAPVNLDLRCGPVTLTFDDTLLFGILDGQRVLRLDDCLYVHAGMRSTAVAQPAAASPPTEADGRAGAQSDDDRDGVSDADVVPTAGGTVAECFPADATVQLAGGGTRRMDALRVGDVGGY</sequence>
<dbReference type="Proteomes" id="UP000798662">
    <property type="component" value="Chromosome 2"/>
</dbReference>
<accession>A0ACC3C0K3</accession>
<name>A0ACC3C0K3_PYRYE</name>
<comment type="caution">
    <text evidence="1">The sequence shown here is derived from an EMBL/GenBank/DDBJ whole genome shotgun (WGS) entry which is preliminary data.</text>
</comment>
<keyword evidence="2" id="KW-1185">Reference proteome</keyword>
<gene>
    <name evidence="1" type="ORF">I4F81_006408</name>
</gene>
<evidence type="ECO:0000313" key="2">
    <source>
        <dbReference type="Proteomes" id="UP000798662"/>
    </source>
</evidence>
<reference evidence="1" key="1">
    <citation type="submission" date="2019-11" db="EMBL/GenBank/DDBJ databases">
        <title>Nori genome reveals adaptations in red seaweeds to the harsh intertidal environment.</title>
        <authorList>
            <person name="Wang D."/>
            <person name="Mao Y."/>
        </authorList>
    </citation>
    <scope>NUCLEOTIDE SEQUENCE</scope>
    <source>
        <tissue evidence="1">Gametophyte</tissue>
    </source>
</reference>
<protein>
    <submittedName>
        <fullName evidence="1">Uncharacterized protein</fullName>
    </submittedName>
</protein>